<dbReference type="AlphaFoldDB" id="A0A1L7AD00"/>
<dbReference type="InterPro" id="IPR011006">
    <property type="entry name" value="CheY-like_superfamily"/>
</dbReference>
<dbReference type="eggNOG" id="COG0745">
    <property type="taxonomic scope" value="Bacteria"/>
</dbReference>
<dbReference type="InterPro" id="IPR001789">
    <property type="entry name" value="Sig_transdc_resp-reg_receiver"/>
</dbReference>
<dbReference type="PANTHER" id="PTHR43228">
    <property type="entry name" value="TWO-COMPONENT RESPONSE REGULATOR"/>
    <property type="match status" value="1"/>
</dbReference>
<gene>
    <name evidence="3" type="ORF">RGI145_05695</name>
    <name evidence="4" type="ORF">RQ831_00325</name>
</gene>
<reference evidence="3 5" key="1">
    <citation type="submission" date="2016-05" db="EMBL/GenBank/DDBJ databases">
        <title>Complete Genome and Methylome Analysis of Psychrotrophic Bacterial Isolates from Antarctic Lake Untersee.</title>
        <authorList>
            <person name="Fomenkov A."/>
            <person name="Akimov V.N."/>
            <person name="Vasilyeva L.V."/>
            <person name="Andersen D."/>
            <person name="Vincze T."/>
            <person name="Roberts R.J."/>
        </authorList>
    </citation>
    <scope>NUCLEOTIDE SEQUENCE [LARGE SCALE GENOMIC DNA]</scope>
    <source>
        <strain evidence="3 5">U14-5</strain>
    </source>
</reference>
<protein>
    <submittedName>
        <fullName evidence="3 4">Response regulator</fullName>
    </submittedName>
</protein>
<dbReference type="SUPFAM" id="SSF52172">
    <property type="entry name" value="CheY-like"/>
    <property type="match status" value="1"/>
</dbReference>
<evidence type="ECO:0000313" key="6">
    <source>
        <dbReference type="Proteomes" id="UP001258945"/>
    </source>
</evidence>
<dbReference type="KEGG" id="rgi:RGI145_05695"/>
<organism evidence="3 5">
    <name type="scientific">Roseomonas gilardii</name>
    <dbReference type="NCBI Taxonomy" id="257708"/>
    <lineage>
        <taxon>Bacteria</taxon>
        <taxon>Pseudomonadati</taxon>
        <taxon>Pseudomonadota</taxon>
        <taxon>Alphaproteobacteria</taxon>
        <taxon>Acetobacterales</taxon>
        <taxon>Roseomonadaceae</taxon>
        <taxon>Roseomonas</taxon>
    </lineage>
</organism>
<feature type="domain" description="Response regulatory" evidence="2">
    <location>
        <begin position="3"/>
        <end position="119"/>
    </location>
</feature>
<reference evidence="4" key="3">
    <citation type="submission" date="2023-09" db="EMBL/GenBank/DDBJ databases">
        <authorList>
            <person name="Schober I."/>
            <person name="Bunk B."/>
        </authorList>
    </citation>
    <scope>NUCLEOTIDE SEQUENCE</scope>
    <source>
        <strain evidence="4">DSM 103800</strain>
    </source>
</reference>
<evidence type="ECO:0000313" key="4">
    <source>
        <dbReference type="EMBL" id="MDT8329475.1"/>
    </source>
</evidence>
<feature type="modified residue" description="4-aspartylphosphate" evidence="1">
    <location>
        <position position="52"/>
    </location>
</feature>
<dbReference type="PROSITE" id="PS50110">
    <property type="entry name" value="RESPONSE_REGULATORY"/>
    <property type="match status" value="1"/>
</dbReference>
<dbReference type="GO" id="GO:0000160">
    <property type="term" value="P:phosphorelay signal transduction system"/>
    <property type="evidence" value="ECO:0007669"/>
    <property type="project" value="InterPro"/>
</dbReference>
<keyword evidence="1" id="KW-0597">Phosphoprotein</keyword>
<dbReference type="Pfam" id="PF00072">
    <property type="entry name" value="Response_reg"/>
    <property type="match status" value="1"/>
</dbReference>
<dbReference type="EMBL" id="JAVVDO010000001">
    <property type="protein sequence ID" value="MDT8329475.1"/>
    <property type="molecule type" value="Genomic_DNA"/>
</dbReference>
<accession>A0A1L7AD00</accession>
<evidence type="ECO:0000313" key="5">
    <source>
        <dbReference type="Proteomes" id="UP000185494"/>
    </source>
</evidence>
<dbReference type="Proteomes" id="UP000185494">
    <property type="component" value="Chromosome 1"/>
</dbReference>
<dbReference type="EMBL" id="CP015583">
    <property type="protein sequence ID" value="APT56677.1"/>
    <property type="molecule type" value="Genomic_DNA"/>
</dbReference>
<proteinExistence type="predicted"/>
<name>A0A1L7AD00_9PROT</name>
<dbReference type="PANTHER" id="PTHR43228:SF1">
    <property type="entry name" value="TWO-COMPONENT RESPONSE REGULATOR ARR22"/>
    <property type="match status" value="1"/>
</dbReference>
<keyword evidence="6" id="KW-1185">Reference proteome</keyword>
<dbReference type="RefSeq" id="WP_075797610.1">
    <property type="nucleotide sequence ID" value="NZ_CP015583.1"/>
</dbReference>
<evidence type="ECO:0000259" key="2">
    <source>
        <dbReference type="PROSITE" id="PS50110"/>
    </source>
</evidence>
<dbReference type="SMART" id="SM00448">
    <property type="entry name" value="REC"/>
    <property type="match status" value="1"/>
</dbReference>
<evidence type="ECO:0000313" key="3">
    <source>
        <dbReference type="EMBL" id="APT56677.1"/>
    </source>
</evidence>
<dbReference type="STRING" id="257708.RGI145_05695"/>
<dbReference type="InterPro" id="IPR052048">
    <property type="entry name" value="ST_Response_Regulator"/>
</dbReference>
<evidence type="ECO:0000256" key="1">
    <source>
        <dbReference type="PROSITE-ProRule" id="PRU00169"/>
    </source>
</evidence>
<sequence>MPDCLVVDDSRVVRRVARGMLERLGFTVREAEDGAAALRACREARPDLILLDRNMPVMDGLECLHALRQDFGEACPPVMFCTTEAALPRIMEALEAGAREYIMKPFDEAILADKLAVMGFAPGGGAA</sequence>
<dbReference type="Gene3D" id="3.40.50.2300">
    <property type="match status" value="1"/>
</dbReference>
<reference evidence="4 6" key="2">
    <citation type="journal article" date="2019" name="Microb. Pathog.">
        <title>Comparison of VITEK 2, MALDI-TOF MS, 16S rRNA gene sequencing, and whole-genome sequencing for identification of Roseomonas mucosa.</title>
        <authorList>
            <person name="Rudolph W.W."/>
            <person name="Gunzer F."/>
            <person name="Trauth M."/>
            <person name="Bunk B."/>
            <person name="Bigge R."/>
            <person name="Schrottner P."/>
        </authorList>
    </citation>
    <scope>NUCLEOTIDE SEQUENCE [LARGE SCALE GENOMIC DNA]</scope>
    <source>
        <strain evidence="4 6">DSM 103800</strain>
    </source>
</reference>
<dbReference type="Proteomes" id="UP001258945">
    <property type="component" value="Unassembled WGS sequence"/>
</dbReference>